<proteinExistence type="predicted"/>
<dbReference type="HOGENOM" id="CLU_2693041_0_0_1"/>
<protein>
    <submittedName>
        <fullName evidence="1">Uncharacterized protein</fullName>
    </submittedName>
</protein>
<name>M4BXX3_HYAAE</name>
<sequence length="74" mass="8133">MGHRPRASMMASVCVQETTPCCLRCVTQLKRVTSDSVSSSGSSVSKYQCSLSAACFKRTRPTFDSERPLRVPTM</sequence>
<reference evidence="2" key="1">
    <citation type="journal article" date="2010" name="Science">
        <title>Signatures of adaptation to obligate biotrophy in the Hyaloperonospora arabidopsidis genome.</title>
        <authorList>
            <person name="Baxter L."/>
            <person name="Tripathy S."/>
            <person name="Ishaque N."/>
            <person name="Boot N."/>
            <person name="Cabral A."/>
            <person name="Kemen E."/>
            <person name="Thines M."/>
            <person name="Ah-Fong A."/>
            <person name="Anderson R."/>
            <person name="Badejoko W."/>
            <person name="Bittner-Eddy P."/>
            <person name="Boore J.L."/>
            <person name="Chibucos M.C."/>
            <person name="Coates M."/>
            <person name="Dehal P."/>
            <person name="Delehaunty K."/>
            <person name="Dong S."/>
            <person name="Downton P."/>
            <person name="Dumas B."/>
            <person name="Fabro G."/>
            <person name="Fronick C."/>
            <person name="Fuerstenberg S.I."/>
            <person name="Fulton L."/>
            <person name="Gaulin E."/>
            <person name="Govers F."/>
            <person name="Hughes L."/>
            <person name="Humphray S."/>
            <person name="Jiang R.H."/>
            <person name="Judelson H."/>
            <person name="Kamoun S."/>
            <person name="Kyung K."/>
            <person name="Meijer H."/>
            <person name="Minx P."/>
            <person name="Morris P."/>
            <person name="Nelson J."/>
            <person name="Phuntumart V."/>
            <person name="Qutob D."/>
            <person name="Rehmany A."/>
            <person name="Rougon-Cardoso A."/>
            <person name="Ryden P."/>
            <person name="Torto-Alalibo T."/>
            <person name="Studholme D."/>
            <person name="Wang Y."/>
            <person name="Win J."/>
            <person name="Wood J."/>
            <person name="Clifton S.W."/>
            <person name="Rogers J."/>
            <person name="Van den Ackerveken G."/>
            <person name="Jones J.D."/>
            <person name="McDowell J.M."/>
            <person name="Beynon J."/>
            <person name="Tyler B.M."/>
        </authorList>
    </citation>
    <scope>NUCLEOTIDE SEQUENCE [LARGE SCALE GENOMIC DNA]</scope>
    <source>
        <strain evidence="2">Emoy2</strain>
    </source>
</reference>
<evidence type="ECO:0000313" key="2">
    <source>
        <dbReference type="Proteomes" id="UP000011713"/>
    </source>
</evidence>
<reference evidence="1" key="2">
    <citation type="submission" date="2015-06" db="UniProtKB">
        <authorList>
            <consortium name="EnsemblProtists"/>
        </authorList>
    </citation>
    <scope>IDENTIFICATION</scope>
    <source>
        <strain evidence="1">Emoy2</strain>
    </source>
</reference>
<organism evidence="1 2">
    <name type="scientific">Hyaloperonospora arabidopsidis (strain Emoy2)</name>
    <name type="common">Downy mildew agent</name>
    <name type="synonym">Peronospora arabidopsidis</name>
    <dbReference type="NCBI Taxonomy" id="559515"/>
    <lineage>
        <taxon>Eukaryota</taxon>
        <taxon>Sar</taxon>
        <taxon>Stramenopiles</taxon>
        <taxon>Oomycota</taxon>
        <taxon>Peronosporomycetes</taxon>
        <taxon>Peronosporales</taxon>
        <taxon>Peronosporaceae</taxon>
        <taxon>Hyaloperonospora</taxon>
    </lineage>
</organism>
<keyword evidence="2" id="KW-1185">Reference proteome</keyword>
<dbReference type="EMBL" id="JH598035">
    <property type="status" value="NOT_ANNOTATED_CDS"/>
    <property type="molecule type" value="Genomic_DNA"/>
</dbReference>
<dbReference type="Proteomes" id="UP000011713">
    <property type="component" value="Unassembled WGS sequence"/>
</dbReference>
<dbReference type="InParanoid" id="M4BXX3"/>
<accession>M4BXX3</accession>
<evidence type="ECO:0000313" key="1">
    <source>
        <dbReference type="EnsemblProtists" id="HpaP811405"/>
    </source>
</evidence>
<dbReference type="EnsemblProtists" id="HpaT811405">
    <property type="protein sequence ID" value="HpaP811405"/>
    <property type="gene ID" value="HpaG811405"/>
</dbReference>
<dbReference type="VEuPathDB" id="FungiDB:HpaG811405"/>
<dbReference type="AlphaFoldDB" id="M4BXX3"/>